<dbReference type="GO" id="GO:0004557">
    <property type="term" value="F:alpha-galactosidase activity"/>
    <property type="evidence" value="ECO:0007669"/>
    <property type="project" value="UniProtKB-EC"/>
</dbReference>
<dbReference type="GO" id="GO:0016788">
    <property type="term" value="F:hydrolase activity, acting on ester bonds"/>
    <property type="evidence" value="ECO:0007669"/>
    <property type="project" value="InterPro"/>
</dbReference>
<dbReference type="PRINTS" id="PR00740">
    <property type="entry name" value="GLHYDRLASE27"/>
</dbReference>
<evidence type="ECO:0000256" key="5">
    <source>
        <dbReference type="ARBA" id="ARBA00023180"/>
    </source>
</evidence>
<proteinExistence type="inferred from homology"/>
<keyword evidence="5" id="KW-0325">Glycoprotein</keyword>
<keyword evidence="3 8" id="KW-0732">Signal</keyword>
<dbReference type="InterPro" id="IPR001087">
    <property type="entry name" value="GDSL"/>
</dbReference>
<evidence type="ECO:0000256" key="7">
    <source>
        <dbReference type="RuleBase" id="RU361168"/>
    </source>
</evidence>
<dbReference type="Gene3D" id="2.60.40.1180">
    <property type="entry name" value="Golgi alpha-mannosidase II"/>
    <property type="match status" value="1"/>
</dbReference>
<organism evidence="9 10">
    <name type="scientific">Canna indica</name>
    <name type="common">Indian-shot</name>
    <dbReference type="NCBI Taxonomy" id="4628"/>
    <lineage>
        <taxon>Eukaryota</taxon>
        <taxon>Viridiplantae</taxon>
        <taxon>Streptophyta</taxon>
        <taxon>Embryophyta</taxon>
        <taxon>Tracheophyta</taxon>
        <taxon>Spermatophyta</taxon>
        <taxon>Magnoliopsida</taxon>
        <taxon>Liliopsida</taxon>
        <taxon>Zingiberales</taxon>
        <taxon>Cannaceae</taxon>
        <taxon>Canna</taxon>
    </lineage>
</organism>
<accession>A0AAQ3KWL9</accession>
<evidence type="ECO:0000256" key="4">
    <source>
        <dbReference type="ARBA" id="ARBA00022801"/>
    </source>
</evidence>
<dbReference type="InterPro" id="IPR000111">
    <property type="entry name" value="Glyco_hydro_27/36_CS"/>
</dbReference>
<dbReference type="CDD" id="cd14792">
    <property type="entry name" value="GH27"/>
    <property type="match status" value="1"/>
</dbReference>
<evidence type="ECO:0000256" key="8">
    <source>
        <dbReference type="SAM" id="SignalP"/>
    </source>
</evidence>
<feature type="chain" id="PRO_5042851724" description="Alpha-galactosidase" evidence="8">
    <location>
        <begin position="20"/>
        <end position="965"/>
    </location>
</feature>
<evidence type="ECO:0000256" key="6">
    <source>
        <dbReference type="ARBA" id="ARBA00023295"/>
    </source>
</evidence>
<dbReference type="EMBL" id="CP136896">
    <property type="protein sequence ID" value="WOL14378.1"/>
    <property type="molecule type" value="Genomic_DNA"/>
</dbReference>
<evidence type="ECO:0000313" key="9">
    <source>
        <dbReference type="EMBL" id="WOL14378.1"/>
    </source>
</evidence>
<dbReference type="PROSITE" id="PS00512">
    <property type="entry name" value="ALPHA_GALACTOSIDASE"/>
    <property type="match status" value="1"/>
</dbReference>
<evidence type="ECO:0000313" key="10">
    <source>
        <dbReference type="Proteomes" id="UP001327560"/>
    </source>
</evidence>
<evidence type="ECO:0000256" key="2">
    <source>
        <dbReference type="ARBA" id="ARBA00009743"/>
    </source>
</evidence>
<comment type="catalytic activity">
    <reaction evidence="7">
        <text>Hydrolysis of terminal, non-reducing alpha-D-galactose residues in alpha-D-galactosides, including galactose oligosaccharides, galactomannans and galactolipids.</text>
        <dbReference type="EC" id="3.2.1.22"/>
    </reaction>
</comment>
<dbReference type="Pfam" id="PF16499">
    <property type="entry name" value="Melibiase_2"/>
    <property type="match status" value="1"/>
</dbReference>
<evidence type="ECO:0000256" key="3">
    <source>
        <dbReference type="ARBA" id="ARBA00022729"/>
    </source>
</evidence>
<dbReference type="PANTHER" id="PTHR22835">
    <property type="entry name" value="ZINC FINGER FYVE DOMAIN CONTAINING PROTEIN"/>
    <property type="match status" value="1"/>
</dbReference>
<dbReference type="InterPro" id="IPR013780">
    <property type="entry name" value="Glyco_hydro_b"/>
</dbReference>
<dbReference type="InterPro" id="IPR017853">
    <property type="entry name" value="GH"/>
</dbReference>
<dbReference type="GO" id="GO:0005975">
    <property type="term" value="P:carbohydrate metabolic process"/>
    <property type="evidence" value="ECO:0007669"/>
    <property type="project" value="InterPro"/>
</dbReference>
<dbReference type="EC" id="3.2.1.22" evidence="7"/>
<dbReference type="PANTHER" id="PTHR22835:SF588">
    <property type="entry name" value="ALPHA-L-FUCOSIDASE 3"/>
    <property type="match status" value="1"/>
</dbReference>
<dbReference type="InterPro" id="IPR035669">
    <property type="entry name" value="SGNH_plant_lipase-like"/>
</dbReference>
<dbReference type="InterPro" id="IPR036514">
    <property type="entry name" value="SGNH_hydro_sf"/>
</dbReference>
<keyword evidence="7" id="KW-1015">Disulfide bond</keyword>
<dbReference type="Gene3D" id="3.20.20.70">
    <property type="entry name" value="Aldolase class I"/>
    <property type="match status" value="1"/>
</dbReference>
<name>A0AAQ3KWL9_9LILI</name>
<dbReference type="Pfam" id="PF00657">
    <property type="entry name" value="Lipase_GDSL"/>
    <property type="match status" value="1"/>
</dbReference>
<dbReference type="InterPro" id="IPR002241">
    <property type="entry name" value="Glyco_hydro_27"/>
</dbReference>
<protein>
    <recommendedName>
        <fullName evidence="7">Alpha-galactosidase</fullName>
        <ecNumber evidence="7">3.2.1.22</ecNumber>
    </recommendedName>
    <alternativeName>
        <fullName evidence="7">Melibiase</fullName>
    </alternativeName>
</protein>
<dbReference type="Gene3D" id="3.40.50.1110">
    <property type="entry name" value="SGNH hydrolase"/>
    <property type="match status" value="1"/>
</dbReference>
<comment type="similarity">
    <text evidence="1">Belongs to the 'GDSL' lipolytic enzyme family.</text>
</comment>
<keyword evidence="6 7" id="KW-0326">Glycosidase</keyword>
<dbReference type="InterPro" id="IPR013785">
    <property type="entry name" value="Aldolase_TIM"/>
</dbReference>
<sequence>MRASLLLLSCILFFHRKLCGVISLSDPTSSPPRGWNSYDSFSWIVDEQAFLDNAVFLAKNLYQHGYEYVVVDFLWYRKNVDGASEDSYGFDYIDQWGRPFPDPDRWPSSRGGKGFAEVARKVHEMGLKFGIHVMRGINKQAVDSGTPILDVLKNSTYVEGNRTWTAKDIGITWRTCAWMQHGFMSVNTDIAAGRAFLRSLYQQYAEWGVDFVKLDCVFGEDLDTKEIIAVSELLRELDRPVLFSLSPGTSVTPSMAGPISSYVDMYRITADDWDKWTDVASHFDISRDFAAANLIGTKGLHGKSWPDLDMLPLGWITDPGVREGPHRKSNLTLDEQKTQVTLWSMAKSPLMFGGDLRNIDRTTLSLITNPTLLDINSFSANNKEFPFIFATRDIKSRYRPLNNRLTSQNLMVKPDKKVLGFTSCESVKAKGWFTKKDERDLNHICWRSDSTSQNPPYCLHNRIPNLTQDQLIIHKEEHVRLFQLVTKQTPDTCVATSISRKRTALEKERTTSSICTTHAAQMWGLNNNGTLVNSYSGLCATMISEKDNTIEGVRSWIATGRRGEVYMSFFNLNPQTTVISARTSDIAKLPAVIISLLLHFAATTTASGPCKFPAIFNFGDSNSDTGGLSAAFGPVPPPNGETFFVKPAGRYSDGRLMIDFMANTLGIPYLSAYLDSMGSNFSQGANFATAGSTIRRPNTTWFQTGYSPFSLDVQTWQFSQLISRSQSFQDQGLLKDKFPKEEDLSQALYTFDIGQNDLTAAYFSNMTSEEVKAVVPNIIDEFTTAIKNVYGKGGRFFWIHNTGPVGCLAYVLDRLTLRAPEVDRVGCGSPFNEVARFFNTKLNETVNQLRKDLPLAVFTYVDVYSLKYELISHASKHGFELPLVSCCGHGGKYNFNIHHMCGSKITVNGTEVVIGKSCKNPSKRIVWDGIHYTEAANKWVFDRIVGGKFSFPPTPLRMACKKTVN</sequence>
<keyword evidence="4 7" id="KW-0378">Hydrolase</keyword>
<dbReference type="SUPFAM" id="SSF51445">
    <property type="entry name" value="(Trans)glycosidases"/>
    <property type="match status" value="1"/>
</dbReference>
<keyword evidence="10" id="KW-1185">Reference proteome</keyword>
<comment type="similarity">
    <text evidence="2 7">Belongs to the glycosyl hydrolase 27 family.</text>
</comment>
<dbReference type="Proteomes" id="UP001327560">
    <property type="component" value="Chromosome 7"/>
</dbReference>
<reference evidence="9 10" key="1">
    <citation type="submission" date="2023-10" db="EMBL/GenBank/DDBJ databases">
        <title>Chromosome-scale genome assembly provides insights into flower coloration mechanisms of Canna indica.</title>
        <authorList>
            <person name="Li C."/>
        </authorList>
    </citation>
    <scope>NUCLEOTIDE SEQUENCE [LARGE SCALE GENOMIC DNA]</scope>
    <source>
        <tissue evidence="9">Flower</tissue>
    </source>
</reference>
<dbReference type="AlphaFoldDB" id="A0AAQ3KWL9"/>
<evidence type="ECO:0000256" key="1">
    <source>
        <dbReference type="ARBA" id="ARBA00008668"/>
    </source>
</evidence>
<feature type="signal peptide" evidence="8">
    <location>
        <begin position="1"/>
        <end position="19"/>
    </location>
</feature>
<dbReference type="CDD" id="cd01837">
    <property type="entry name" value="SGNH_plant_lipase_like"/>
    <property type="match status" value="1"/>
</dbReference>
<gene>
    <name evidence="9" type="ORF">Cni_G23158</name>
</gene>